<dbReference type="GeneID" id="4392932"/>
<dbReference type="InParanoid" id="Q2GZ93"/>
<feature type="region of interest" description="Disordered" evidence="1">
    <location>
        <begin position="74"/>
        <end position="95"/>
    </location>
</feature>
<evidence type="ECO:0000256" key="1">
    <source>
        <dbReference type="SAM" id="MobiDB-lite"/>
    </source>
</evidence>
<evidence type="ECO:0000313" key="3">
    <source>
        <dbReference type="Proteomes" id="UP000001056"/>
    </source>
</evidence>
<reference evidence="3" key="1">
    <citation type="journal article" date="2015" name="Genome Announc.">
        <title>Draft genome sequence of the cellulolytic fungus Chaetomium globosum.</title>
        <authorList>
            <person name="Cuomo C.A."/>
            <person name="Untereiner W.A."/>
            <person name="Ma L.-J."/>
            <person name="Grabherr M."/>
            <person name="Birren B.W."/>
        </authorList>
    </citation>
    <scope>NUCLEOTIDE SEQUENCE [LARGE SCALE GENOMIC DNA]</scope>
    <source>
        <strain evidence="3">ATCC 6205 / CBS 148.51 / DSM 1962 / NBRC 6347 / NRRL 1970</strain>
    </source>
</reference>
<name>Q2GZ93_CHAGB</name>
<dbReference type="Proteomes" id="UP000001056">
    <property type="component" value="Unassembled WGS sequence"/>
</dbReference>
<dbReference type="EMBL" id="CH408032">
    <property type="protein sequence ID" value="EAQ88534.1"/>
    <property type="molecule type" value="Genomic_DNA"/>
</dbReference>
<dbReference type="AlphaFoldDB" id="Q2GZ93"/>
<organism evidence="2 3">
    <name type="scientific">Chaetomium globosum (strain ATCC 6205 / CBS 148.51 / DSM 1962 / NBRC 6347 / NRRL 1970)</name>
    <name type="common">Soil fungus</name>
    <dbReference type="NCBI Taxonomy" id="306901"/>
    <lineage>
        <taxon>Eukaryota</taxon>
        <taxon>Fungi</taxon>
        <taxon>Dikarya</taxon>
        <taxon>Ascomycota</taxon>
        <taxon>Pezizomycotina</taxon>
        <taxon>Sordariomycetes</taxon>
        <taxon>Sordariomycetidae</taxon>
        <taxon>Sordariales</taxon>
        <taxon>Chaetomiaceae</taxon>
        <taxon>Chaetomium</taxon>
    </lineage>
</organism>
<sequence>MPRLAGPLQPGRAPGWEARHPARAPPRPCTDTTLLTCPHANILHRSQLAPRTSHLAAEVWARIPGCGLSPILKDPRPIGPIPSPPVDRLGLHIAP</sequence>
<accession>Q2GZ93</accession>
<protein>
    <submittedName>
        <fullName evidence="2">Uncharacterized protein</fullName>
    </submittedName>
</protein>
<evidence type="ECO:0000313" key="2">
    <source>
        <dbReference type="EMBL" id="EAQ88534.1"/>
    </source>
</evidence>
<dbReference type="HOGENOM" id="CLU_2372591_0_0_1"/>
<dbReference type="RefSeq" id="XP_001224367.1">
    <property type="nucleotide sequence ID" value="XM_001224366.1"/>
</dbReference>
<dbReference type="VEuPathDB" id="FungiDB:CHGG_05153"/>
<keyword evidence="3" id="KW-1185">Reference proteome</keyword>
<gene>
    <name evidence="2" type="ORF">CHGG_05153</name>
</gene>
<proteinExistence type="predicted"/>
<feature type="region of interest" description="Disordered" evidence="1">
    <location>
        <begin position="1"/>
        <end position="27"/>
    </location>
</feature>